<evidence type="ECO:0000313" key="5">
    <source>
        <dbReference type="Proteomes" id="UP000752171"/>
    </source>
</evidence>
<dbReference type="EMBL" id="JAICCE010000001">
    <property type="protein sequence ID" value="KAG9283442.1"/>
    <property type="molecule type" value="Genomic_DNA"/>
</dbReference>
<protein>
    <submittedName>
        <fullName evidence="4">Myosin-10-like isoform X1</fullName>
    </submittedName>
</protein>
<dbReference type="GO" id="GO:0007129">
    <property type="term" value="P:homologous chromosome pairing at meiosis"/>
    <property type="evidence" value="ECO:0007669"/>
    <property type="project" value="TreeGrafter"/>
</dbReference>
<dbReference type="GO" id="GO:0090220">
    <property type="term" value="P:chromosome localization to nuclear envelope involved in homologous chromosome segregation"/>
    <property type="evidence" value="ECO:0007669"/>
    <property type="project" value="TreeGrafter"/>
</dbReference>
<dbReference type="PANTHER" id="PTHR47300:SF1">
    <property type="entry name" value="PROTEIN KASH5"/>
    <property type="match status" value="1"/>
</dbReference>
<feature type="region of interest" description="Disordered" evidence="2">
    <location>
        <begin position="333"/>
        <end position="352"/>
    </location>
</feature>
<dbReference type="Proteomes" id="UP000752171">
    <property type="component" value="Unassembled WGS sequence"/>
</dbReference>
<dbReference type="GO" id="GO:0007015">
    <property type="term" value="P:actin filament organization"/>
    <property type="evidence" value="ECO:0007669"/>
    <property type="project" value="TreeGrafter"/>
</dbReference>
<dbReference type="InterPro" id="IPR028170">
    <property type="entry name" value="KASH5"/>
</dbReference>
<evidence type="ECO:0000259" key="3">
    <source>
        <dbReference type="Pfam" id="PF14662"/>
    </source>
</evidence>
<dbReference type="PANTHER" id="PTHR47300">
    <property type="entry name" value="PROTEIN KASH5"/>
    <property type="match status" value="1"/>
</dbReference>
<feature type="coiled-coil region" evidence="1">
    <location>
        <begin position="175"/>
        <end position="216"/>
    </location>
</feature>
<name>A0A8T2MNT3_ASTMX</name>
<dbReference type="GO" id="GO:0070840">
    <property type="term" value="F:dynein complex binding"/>
    <property type="evidence" value="ECO:0007669"/>
    <property type="project" value="TreeGrafter"/>
</dbReference>
<comment type="caution">
    <text evidence="4">The sequence shown here is derived from an EMBL/GenBank/DDBJ whole genome shotgun (WGS) entry which is preliminary data.</text>
</comment>
<evidence type="ECO:0000313" key="4">
    <source>
        <dbReference type="EMBL" id="KAG9283442.1"/>
    </source>
</evidence>
<dbReference type="GO" id="GO:0051225">
    <property type="term" value="P:spindle assembly"/>
    <property type="evidence" value="ECO:0007669"/>
    <property type="project" value="TreeGrafter"/>
</dbReference>
<dbReference type="GO" id="GO:0000781">
    <property type="term" value="C:chromosome, telomeric region"/>
    <property type="evidence" value="ECO:0007669"/>
    <property type="project" value="TreeGrafter"/>
</dbReference>
<dbReference type="Pfam" id="PF14662">
    <property type="entry name" value="KASH_CCD"/>
    <property type="match status" value="1"/>
</dbReference>
<dbReference type="GO" id="GO:0090619">
    <property type="term" value="C:meiotic spindle pole"/>
    <property type="evidence" value="ECO:0007669"/>
    <property type="project" value="TreeGrafter"/>
</dbReference>
<accession>A0A8T2MNT3</accession>
<reference evidence="4 5" key="1">
    <citation type="submission" date="2021-07" db="EMBL/GenBank/DDBJ databases">
        <authorList>
            <person name="Imarazene B."/>
            <person name="Zahm M."/>
            <person name="Klopp C."/>
            <person name="Cabau C."/>
            <person name="Beille S."/>
            <person name="Jouanno E."/>
            <person name="Castinel A."/>
            <person name="Lluch J."/>
            <person name="Gil L."/>
            <person name="Kuchtly C."/>
            <person name="Lopez Roques C."/>
            <person name="Donnadieu C."/>
            <person name="Parrinello H."/>
            <person name="Journot L."/>
            <person name="Du K."/>
            <person name="Schartl M."/>
            <person name="Retaux S."/>
            <person name="Guiguen Y."/>
        </authorList>
    </citation>
    <scope>NUCLEOTIDE SEQUENCE [LARGE SCALE GENOMIC DNA]</scope>
    <source>
        <strain evidence="4">Pach_M1</strain>
        <tissue evidence="4">Testis</tissue>
    </source>
</reference>
<feature type="domain" description="KASH5-like coiled-coil" evidence="3">
    <location>
        <begin position="110"/>
        <end position="288"/>
    </location>
</feature>
<dbReference type="GO" id="GO:0005640">
    <property type="term" value="C:nuclear outer membrane"/>
    <property type="evidence" value="ECO:0007669"/>
    <property type="project" value="TreeGrafter"/>
</dbReference>
<dbReference type="GO" id="GO:0034993">
    <property type="term" value="C:meiotic nuclear membrane microtubule tethering complex"/>
    <property type="evidence" value="ECO:0007669"/>
    <property type="project" value="InterPro"/>
</dbReference>
<dbReference type="GO" id="GO:0034397">
    <property type="term" value="P:telomere localization"/>
    <property type="evidence" value="ECO:0007669"/>
    <property type="project" value="InterPro"/>
</dbReference>
<dbReference type="AlphaFoldDB" id="A0A8T2MNT3"/>
<organism evidence="4 5">
    <name type="scientific">Astyanax mexicanus</name>
    <name type="common">Blind cave fish</name>
    <name type="synonym">Astyanax fasciatus mexicanus</name>
    <dbReference type="NCBI Taxonomy" id="7994"/>
    <lineage>
        <taxon>Eukaryota</taxon>
        <taxon>Metazoa</taxon>
        <taxon>Chordata</taxon>
        <taxon>Craniata</taxon>
        <taxon>Vertebrata</taxon>
        <taxon>Euteleostomi</taxon>
        <taxon>Actinopterygii</taxon>
        <taxon>Neopterygii</taxon>
        <taxon>Teleostei</taxon>
        <taxon>Ostariophysi</taxon>
        <taxon>Characiformes</taxon>
        <taxon>Characoidei</taxon>
        <taxon>Acestrorhamphidae</taxon>
        <taxon>Acestrorhamphinae</taxon>
        <taxon>Astyanax</taxon>
    </lineage>
</organism>
<feature type="coiled-coil region" evidence="1">
    <location>
        <begin position="259"/>
        <end position="293"/>
    </location>
</feature>
<dbReference type="GO" id="GO:0000800">
    <property type="term" value="C:lateral element"/>
    <property type="evidence" value="ECO:0007669"/>
    <property type="project" value="TreeGrafter"/>
</dbReference>
<keyword evidence="1" id="KW-0175">Coiled coil</keyword>
<dbReference type="GO" id="GO:0051653">
    <property type="term" value="P:spindle localization"/>
    <property type="evidence" value="ECO:0007669"/>
    <property type="project" value="TreeGrafter"/>
</dbReference>
<evidence type="ECO:0000256" key="2">
    <source>
        <dbReference type="SAM" id="MobiDB-lite"/>
    </source>
</evidence>
<dbReference type="InterPro" id="IPR028168">
    <property type="entry name" value="KASH5_CC"/>
</dbReference>
<gene>
    <name evidence="4" type="ORF">AMEX_G2205</name>
</gene>
<proteinExistence type="predicted"/>
<feature type="compositionally biased region" description="Acidic residues" evidence="2">
    <location>
        <begin position="333"/>
        <end position="349"/>
    </location>
</feature>
<evidence type="ECO:0000256" key="1">
    <source>
        <dbReference type="SAM" id="Coils"/>
    </source>
</evidence>
<sequence>MAVRSCDLWSERSTALPDQEWTYSEEDEADVSDQSLSWDKNCASPCRSPTIDRRLPEPLSDSIEQLRSCDEDEMNEESLFFNECDAVYMSDEEENLHFSDKRPGDQDAIAECVLSVKRLKKLNTDLQKSLDVSEDCNSVLRAENTALRSQIKILRQFAQDDRNRKVELDNPHAAKLELEQICNTLQASKKLLEKENEALKDEKDATASELSNILAEKEVHKRKSEECSQLLMALQQEMEENGLHHSRTKELIQEKDVLIQQLEDTISEYRTIKQDMKDKIQDLEGQLALALVKGSGCNFMVIDNTSLEDVQPSISLGEELGILPVSQMNYISQEEETDEGNDKEEENVVEEGKKNEENLDELKEEKVQYTKEDEAEVLGQPHYLRRWQMERKENLKKVAHAARVLGIGFLVPLGLLRALFPVLCSWAGLSCADLVSLTARRLIEPYYSFYHIGLPPF</sequence>